<dbReference type="PANTHER" id="PTHR47221">
    <property type="entry name" value="FIBRINOGEN ALPHA CHAIN"/>
    <property type="match status" value="1"/>
</dbReference>
<dbReference type="OMA" id="IRPKCRT"/>
<evidence type="ECO:0000256" key="3">
    <source>
        <dbReference type="ARBA" id="ARBA00022729"/>
    </source>
</evidence>
<keyword evidence="9" id="KW-1185">Reference proteome</keyword>
<feature type="signal peptide" evidence="7">
    <location>
        <begin position="1"/>
        <end position="19"/>
    </location>
</feature>
<dbReference type="CDD" id="cd00087">
    <property type="entry name" value="FReD"/>
    <property type="match status" value="1"/>
</dbReference>
<dbReference type="RefSeq" id="XP_022079984.1">
    <property type="nucleotide sequence ID" value="XM_022224292.1"/>
</dbReference>
<dbReference type="PANTHER" id="PTHR47221:SF6">
    <property type="entry name" value="FIBRINOGEN ALPHA CHAIN"/>
    <property type="match status" value="1"/>
</dbReference>
<protein>
    <submittedName>
        <fullName evidence="10">Ficolin-2-like</fullName>
    </submittedName>
</protein>
<dbReference type="InterPro" id="IPR020837">
    <property type="entry name" value="Fibrinogen_CS"/>
</dbReference>
<evidence type="ECO:0000313" key="9">
    <source>
        <dbReference type="Proteomes" id="UP000694845"/>
    </source>
</evidence>
<dbReference type="GO" id="GO:0030674">
    <property type="term" value="F:protein-macromolecule adaptor activity"/>
    <property type="evidence" value="ECO:0007669"/>
    <property type="project" value="TreeGrafter"/>
</dbReference>
<reference evidence="10" key="1">
    <citation type="submission" date="2025-08" db="UniProtKB">
        <authorList>
            <consortium name="RefSeq"/>
        </authorList>
    </citation>
    <scope>IDENTIFICATION</scope>
</reference>
<dbReference type="PROSITE" id="PS00514">
    <property type="entry name" value="FIBRINOGEN_C_1"/>
    <property type="match status" value="1"/>
</dbReference>
<organism evidence="9 10">
    <name type="scientific">Acanthaster planci</name>
    <name type="common">Crown-of-thorns starfish</name>
    <dbReference type="NCBI Taxonomy" id="133434"/>
    <lineage>
        <taxon>Eukaryota</taxon>
        <taxon>Metazoa</taxon>
        <taxon>Echinodermata</taxon>
        <taxon>Eleutherozoa</taxon>
        <taxon>Asterozoa</taxon>
        <taxon>Asteroidea</taxon>
        <taxon>Valvatacea</taxon>
        <taxon>Valvatida</taxon>
        <taxon>Acanthasteridae</taxon>
        <taxon>Acanthaster</taxon>
    </lineage>
</organism>
<dbReference type="KEGG" id="aplc:110973449"/>
<dbReference type="SMART" id="SM00186">
    <property type="entry name" value="FBG"/>
    <property type="match status" value="1"/>
</dbReference>
<dbReference type="InterPro" id="IPR014716">
    <property type="entry name" value="Fibrinogen_a/b/g_C_1"/>
</dbReference>
<evidence type="ECO:0000256" key="2">
    <source>
        <dbReference type="ARBA" id="ARBA00022525"/>
    </source>
</evidence>
<dbReference type="NCBIfam" id="NF040941">
    <property type="entry name" value="GGGWT_bact"/>
    <property type="match status" value="1"/>
</dbReference>
<comment type="subcellular location">
    <subcellularLocation>
        <location evidence="1">Secreted</location>
    </subcellularLocation>
</comment>
<dbReference type="InterPro" id="IPR036056">
    <property type="entry name" value="Fibrinogen-like_C"/>
</dbReference>
<keyword evidence="2" id="KW-0964">Secreted</keyword>
<keyword evidence="4" id="KW-0175">Coiled coil</keyword>
<dbReference type="SUPFAM" id="SSF56496">
    <property type="entry name" value="Fibrinogen C-terminal domain-like"/>
    <property type="match status" value="1"/>
</dbReference>
<evidence type="ECO:0000256" key="5">
    <source>
        <dbReference type="ARBA" id="ARBA00023157"/>
    </source>
</evidence>
<name>A0A8B7XGS6_ACAPL</name>
<evidence type="ECO:0000256" key="1">
    <source>
        <dbReference type="ARBA" id="ARBA00004613"/>
    </source>
</evidence>
<dbReference type="Gene3D" id="3.90.215.10">
    <property type="entry name" value="Gamma Fibrinogen, chain A, domain 1"/>
    <property type="match status" value="1"/>
</dbReference>
<evidence type="ECO:0000259" key="8">
    <source>
        <dbReference type="PROSITE" id="PS51406"/>
    </source>
</evidence>
<proteinExistence type="predicted"/>
<dbReference type="GO" id="GO:0005577">
    <property type="term" value="C:fibrinogen complex"/>
    <property type="evidence" value="ECO:0007669"/>
    <property type="project" value="TreeGrafter"/>
</dbReference>
<dbReference type="GeneID" id="110973449"/>
<evidence type="ECO:0000256" key="6">
    <source>
        <dbReference type="ARBA" id="ARBA00023180"/>
    </source>
</evidence>
<dbReference type="PROSITE" id="PS51406">
    <property type="entry name" value="FIBRINOGEN_C_2"/>
    <property type="match status" value="1"/>
</dbReference>
<feature type="chain" id="PRO_5034742640" evidence="7">
    <location>
        <begin position="20"/>
        <end position="271"/>
    </location>
</feature>
<evidence type="ECO:0000313" key="10">
    <source>
        <dbReference type="RefSeq" id="XP_022079984.1"/>
    </source>
</evidence>
<dbReference type="OrthoDB" id="7735550at2759"/>
<keyword evidence="6" id="KW-0325">Glycoprotein</keyword>
<dbReference type="GO" id="GO:0005201">
    <property type="term" value="F:extracellular matrix structural constituent"/>
    <property type="evidence" value="ECO:0007669"/>
    <property type="project" value="TreeGrafter"/>
</dbReference>
<keyword evidence="3 7" id="KW-0732">Signal</keyword>
<dbReference type="GO" id="GO:0034116">
    <property type="term" value="P:positive regulation of heterotypic cell-cell adhesion"/>
    <property type="evidence" value="ECO:0007669"/>
    <property type="project" value="TreeGrafter"/>
</dbReference>
<evidence type="ECO:0000256" key="4">
    <source>
        <dbReference type="ARBA" id="ARBA00023054"/>
    </source>
</evidence>
<evidence type="ECO:0000256" key="7">
    <source>
        <dbReference type="SAM" id="SignalP"/>
    </source>
</evidence>
<dbReference type="Pfam" id="PF00147">
    <property type="entry name" value="Fibrinogen_C"/>
    <property type="match status" value="1"/>
</dbReference>
<feature type="domain" description="Fibrinogen C-terminal" evidence="8">
    <location>
        <begin position="48"/>
        <end position="271"/>
    </location>
</feature>
<dbReference type="AlphaFoldDB" id="A0A8B7XGS6"/>
<dbReference type="Proteomes" id="UP000694845">
    <property type="component" value="Unplaced"/>
</dbReference>
<accession>A0A8B7XGS6</accession>
<sequence>MMKLVCLVVAILCVLETVGQQIAQKPPPAIPPPDKTCCGGIYNGAAGGAPVHMPTNCQDIRELGGGRDGVYTIFPAFSDLCRPVRVFCDQSIQGGGWTVIQRRMDGRLNFNRDWASYRDGFGYNSGELWLGNEVIHAISAQARYELLVVLEDWQFTTVESHYRNFYVGSEATNYTLRVAGFTGGPAGDALSAHNGNQFSTYDRDNDRWAGNCAVEYTGAWWYSTCHNSNLNGQYLRGIVGAGQNAKGVVWFTFHGYGYSLKTSIMMIRPRF</sequence>
<keyword evidence="5" id="KW-1015">Disulfide bond</keyword>
<dbReference type="InterPro" id="IPR037579">
    <property type="entry name" value="FIB_ANG-like"/>
</dbReference>
<dbReference type="FunFam" id="3.90.215.10:FF:000001">
    <property type="entry name" value="Tenascin isoform 1"/>
    <property type="match status" value="1"/>
</dbReference>
<gene>
    <name evidence="10" type="primary">LOC110973449</name>
</gene>
<dbReference type="InterPro" id="IPR002181">
    <property type="entry name" value="Fibrinogen_a/b/g_C_dom"/>
</dbReference>